<keyword evidence="2" id="KW-1185">Reference proteome</keyword>
<name>A0A7W7ZW42_9ACTN</name>
<comment type="caution">
    <text evidence="1">The sequence shown here is derived from an EMBL/GenBank/DDBJ whole genome shotgun (WGS) entry which is preliminary data.</text>
</comment>
<dbReference type="EMBL" id="JACHIN010000001">
    <property type="protein sequence ID" value="MBB5074867.1"/>
    <property type="molecule type" value="Genomic_DNA"/>
</dbReference>
<evidence type="ECO:0000313" key="2">
    <source>
        <dbReference type="Proteomes" id="UP000568380"/>
    </source>
</evidence>
<reference evidence="1 2" key="1">
    <citation type="submission" date="2020-08" db="EMBL/GenBank/DDBJ databases">
        <title>Genomic Encyclopedia of Type Strains, Phase IV (KMG-IV): sequencing the most valuable type-strain genomes for metagenomic binning, comparative biology and taxonomic classification.</title>
        <authorList>
            <person name="Goeker M."/>
        </authorList>
    </citation>
    <scope>NUCLEOTIDE SEQUENCE [LARGE SCALE GENOMIC DNA]</scope>
    <source>
        <strain evidence="1 2">DSM 45385</strain>
    </source>
</reference>
<dbReference type="AlphaFoldDB" id="A0A7W7ZW42"/>
<organism evidence="1 2">
    <name type="scientific">Nonomuraea endophytica</name>
    <dbReference type="NCBI Taxonomy" id="714136"/>
    <lineage>
        <taxon>Bacteria</taxon>
        <taxon>Bacillati</taxon>
        <taxon>Actinomycetota</taxon>
        <taxon>Actinomycetes</taxon>
        <taxon>Streptosporangiales</taxon>
        <taxon>Streptosporangiaceae</taxon>
        <taxon>Nonomuraea</taxon>
    </lineage>
</organism>
<evidence type="ECO:0000313" key="1">
    <source>
        <dbReference type="EMBL" id="MBB5074867.1"/>
    </source>
</evidence>
<dbReference type="Proteomes" id="UP000568380">
    <property type="component" value="Unassembled WGS sequence"/>
</dbReference>
<gene>
    <name evidence="1" type="ORF">HNR40_000313</name>
</gene>
<dbReference type="RefSeq" id="WP_184957844.1">
    <property type="nucleotide sequence ID" value="NZ_JACHIN010000001.1"/>
</dbReference>
<protein>
    <submittedName>
        <fullName evidence="1">Uncharacterized protein</fullName>
    </submittedName>
</protein>
<proteinExistence type="predicted"/>
<accession>A0A7W7ZW42</accession>
<sequence length="121" mass="12690">MADSGGVEVSRKAIEDARKDLEEALGLLDPNNPNGTKTPGMKPVLGKDGYVAQLSGNTDALAGFWPAAFTFQQSTSQAIGVVTTQYANINMQVGNAILLLTQALKNFNDFETGGTGKTAQV</sequence>